<dbReference type="Proteomes" id="UP000236333">
    <property type="component" value="Unassembled WGS sequence"/>
</dbReference>
<comment type="caution">
    <text evidence="2">The sequence shown here is derived from an EMBL/GenBank/DDBJ whole genome shotgun (WGS) entry which is preliminary data.</text>
</comment>
<organism evidence="2 3">
    <name type="scientific">Tetrabaena socialis</name>
    <dbReference type="NCBI Taxonomy" id="47790"/>
    <lineage>
        <taxon>Eukaryota</taxon>
        <taxon>Viridiplantae</taxon>
        <taxon>Chlorophyta</taxon>
        <taxon>core chlorophytes</taxon>
        <taxon>Chlorophyceae</taxon>
        <taxon>CS clade</taxon>
        <taxon>Chlamydomonadales</taxon>
        <taxon>Tetrabaenaceae</taxon>
        <taxon>Tetrabaena</taxon>
    </lineage>
</organism>
<evidence type="ECO:0000256" key="1">
    <source>
        <dbReference type="SAM" id="MobiDB-lite"/>
    </source>
</evidence>
<proteinExistence type="predicted"/>
<dbReference type="AlphaFoldDB" id="A0A2J8AFM0"/>
<sequence length="392" mass="41910">MPQLQDALANSPTLAAVLVNASAAAAAIARALPPLPPSDGGGGSTSASAGHRSAHPPRPEEAAAGGAGQLAVAAVLWNAQRHAAALEARKRSATAARGPSAASVGEPSAAAARKPLVMTAAEDPAAGQRGREGMDQEGEAPMEGILVDHLRALPTNADGGDLAISAAMTKLGLDGLPERDQYLYARRVTSKLSKLRTLLGQGVDPFRDRKPRGSCMYHWRVNGSARPSRSFPTVRHSEFENTGQKRGRHVVFRYNEEAAEEWTACKAKVSKQGVQSLPYPEFENTGQKRGRHVLFRLNEEAAAEWAACKAKVPKRGVQSLPYLGKEHEAGRHPAASGEQGRTMYPEFENTGQKRGRQVLFRYNEEAAAEWAACKAKVPKRGVHSLPYLGKES</sequence>
<feature type="region of interest" description="Disordered" evidence="1">
    <location>
        <begin position="36"/>
        <end position="66"/>
    </location>
</feature>
<name>A0A2J8AFM0_9CHLO</name>
<evidence type="ECO:0000313" key="2">
    <source>
        <dbReference type="EMBL" id="PNH11320.1"/>
    </source>
</evidence>
<dbReference type="EMBL" id="PGGS01000032">
    <property type="protein sequence ID" value="PNH11320.1"/>
    <property type="molecule type" value="Genomic_DNA"/>
</dbReference>
<reference evidence="2 3" key="1">
    <citation type="journal article" date="2017" name="Mol. Biol. Evol.">
        <title>The 4-celled Tetrabaena socialis nuclear genome reveals the essential components for genetic control of cell number at the origin of multicellularity in the volvocine lineage.</title>
        <authorList>
            <person name="Featherston J."/>
            <person name="Arakaki Y."/>
            <person name="Hanschen E.R."/>
            <person name="Ferris P.J."/>
            <person name="Michod R.E."/>
            <person name="Olson B.J.S.C."/>
            <person name="Nozaki H."/>
            <person name="Durand P.M."/>
        </authorList>
    </citation>
    <scope>NUCLEOTIDE SEQUENCE [LARGE SCALE GENOMIC DNA]</scope>
    <source>
        <strain evidence="2 3">NIES-571</strain>
    </source>
</reference>
<evidence type="ECO:0000313" key="3">
    <source>
        <dbReference type="Proteomes" id="UP000236333"/>
    </source>
</evidence>
<gene>
    <name evidence="2" type="ORF">TSOC_001865</name>
</gene>
<keyword evidence="3" id="KW-1185">Reference proteome</keyword>
<protein>
    <submittedName>
        <fullName evidence="2">Uncharacterized protein</fullName>
    </submittedName>
</protein>
<accession>A0A2J8AFM0</accession>